<feature type="region of interest" description="Disordered" evidence="1">
    <location>
        <begin position="13"/>
        <end position="37"/>
    </location>
</feature>
<evidence type="ECO:0000313" key="2">
    <source>
        <dbReference type="EMBL" id="QJE02095.1"/>
    </source>
</evidence>
<sequence length="62" mass="7030">MFALNKPGRIYPIAPRPRIRPGRRGGPTALAGGRGLAPRREERGTIVFAVADLERLLRRYYR</sequence>
<dbReference type="EMBL" id="CP051685">
    <property type="protein sequence ID" value="QJE02095.1"/>
    <property type="molecule type" value="Genomic_DNA"/>
</dbReference>
<dbReference type="RefSeq" id="WP_170204182.1">
    <property type="nucleotide sequence ID" value="NZ_CP051685.1"/>
</dbReference>
<gene>
    <name evidence="2" type="ORF">HH212_20440</name>
</gene>
<protein>
    <submittedName>
        <fullName evidence="2">Uncharacterized protein</fullName>
    </submittedName>
</protein>
<evidence type="ECO:0000313" key="3">
    <source>
        <dbReference type="Proteomes" id="UP000502415"/>
    </source>
</evidence>
<dbReference type="AlphaFoldDB" id="A0A7Z2ZUA4"/>
<organism evidence="2 3">
    <name type="scientific">Massilia forsythiae</name>
    <dbReference type="NCBI Taxonomy" id="2728020"/>
    <lineage>
        <taxon>Bacteria</taxon>
        <taxon>Pseudomonadati</taxon>
        <taxon>Pseudomonadota</taxon>
        <taxon>Betaproteobacteria</taxon>
        <taxon>Burkholderiales</taxon>
        <taxon>Oxalobacteraceae</taxon>
        <taxon>Telluria group</taxon>
        <taxon>Massilia</taxon>
    </lineage>
</organism>
<dbReference type="Proteomes" id="UP000502415">
    <property type="component" value="Chromosome"/>
</dbReference>
<proteinExistence type="predicted"/>
<accession>A0A7Z2ZUA4</accession>
<dbReference type="KEGG" id="mfy:HH212_20440"/>
<keyword evidence="3" id="KW-1185">Reference proteome</keyword>
<evidence type="ECO:0000256" key="1">
    <source>
        <dbReference type="SAM" id="MobiDB-lite"/>
    </source>
</evidence>
<reference evidence="2 3" key="1">
    <citation type="submission" date="2020-04" db="EMBL/GenBank/DDBJ databases">
        <title>Genome sequencing of novel species.</title>
        <authorList>
            <person name="Heo J."/>
            <person name="Kim S.-J."/>
            <person name="Kim J.-S."/>
            <person name="Hong S.-B."/>
            <person name="Kwon S.-W."/>
        </authorList>
    </citation>
    <scope>NUCLEOTIDE SEQUENCE [LARGE SCALE GENOMIC DNA]</scope>
    <source>
        <strain evidence="2 3">GN2-R2</strain>
    </source>
</reference>
<name>A0A7Z2ZUA4_9BURK</name>